<evidence type="ECO:0000256" key="1">
    <source>
        <dbReference type="ARBA" id="ARBA00034221"/>
    </source>
</evidence>
<keyword evidence="5" id="KW-0378">Hydrolase</keyword>
<dbReference type="PANTHER" id="PTHR42663:SF6">
    <property type="entry name" value="HYDROLASE C777.06C-RELATED"/>
    <property type="match status" value="1"/>
</dbReference>
<keyword evidence="6" id="KW-1185">Reference proteome</keyword>
<dbReference type="Pfam" id="PF12706">
    <property type="entry name" value="Lactamase_B_2"/>
    <property type="match status" value="1"/>
</dbReference>
<dbReference type="Proteomes" id="UP000574133">
    <property type="component" value="Unassembled WGS sequence"/>
</dbReference>
<evidence type="ECO:0000313" key="5">
    <source>
        <dbReference type="EMBL" id="MBB6676184.1"/>
    </source>
</evidence>
<dbReference type="InterPro" id="IPR036866">
    <property type="entry name" value="RibonucZ/Hydroxyglut_hydro"/>
</dbReference>
<comment type="catalytic activity">
    <reaction evidence="1">
        <text>3',5'-cyclic CMP + H2O = CMP + H(+)</text>
        <dbReference type="Rhea" id="RHEA:72675"/>
        <dbReference type="ChEBI" id="CHEBI:15377"/>
        <dbReference type="ChEBI" id="CHEBI:15378"/>
        <dbReference type="ChEBI" id="CHEBI:58003"/>
        <dbReference type="ChEBI" id="CHEBI:60377"/>
    </reaction>
    <physiologicalReaction direction="left-to-right" evidence="1">
        <dbReference type="Rhea" id="RHEA:72676"/>
    </physiologicalReaction>
</comment>
<name>A0A841T4B2_9BACL</name>
<accession>A0A841T4B2</accession>
<dbReference type="Gene3D" id="3.60.15.10">
    <property type="entry name" value="Ribonuclease Z/Hydroxyacylglutathione hydrolase-like"/>
    <property type="match status" value="1"/>
</dbReference>
<dbReference type="PANTHER" id="PTHR42663">
    <property type="entry name" value="HYDROLASE C777.06C-RELATED-RELATED"/>
    <property type="match status" value="1"/>
</dbReference>
<protein>
    <submittedName>
        <fullName evidence="5">MBL fold metallo-hydrolase</fullName>
    </submittedName>
</protein>
<evidence type="ECO:0000259" key="4">
    <source>
        <dbReference type="SMART" id="SM00849"/>
    </source>
</evidence>
<comment type="caution">
    <text evidence="5">The sequence shown here is derived from an EMBL/GenBank/DDBJ whole genome shotgun (WGS) entry which is preliminary data.</text>
</comment>
<dbReference type="GO" id="GO:0016787">
    <property type="term" value="F:hydrolase activity"/>
    <property type="evidence" value="ECO:0007669"/>
    <property type="project" value="UniProtKB-KW"/>
</dbReference>
<feature type="domain" description="Metallo-beta-lactamase" evidence="4">
    <location>
        <begin position="36"/>
        <end position="230"/>
    </location>
</feature>
<dbReference type="CDD" id="cd16279">
    <property type="entry name" value="metallo-hydrolase-like_MBL-fold"/>
    <property type="match status" value="1"/>
</dbReference>
<dbReference type="EMBL" id="JACJVN010000012">
    <property type="protein sequence ID" value="MBB6676184.1"/>
    <property type="molecule type" value="Genomic_DNA"/>
</dbReference>
<evidence type="ECO:0000256" key="2">
    <source>
        <dbReference type="ARBA" id="ARBA00034301"/>
    </source>
</evidence>
<reference evidence="5 6" key="1">
    <citation type="submission" date="2020-08" db="EMBL/GenBank/DDBJ databases">
        <title>Cohnella phylogeny.</title>
        <authorList>
            <person name="Dunlap C."/>
        </authorList>
    </citation>
    <scope>NUCLEOTIDE SEQUENCE [LARGE SCALE GENOMIC DNA]</scope>
    <source>
        <strain evidence="5 6">DSM 103658</strain>
    </source>
</reference>
<evidence type="ECO:0000313" key="6">
    <source>
        <dbReference type="Proteomes" id="UP000574133"/>
    </source>
</evidence>
<proteinExistence type="predicted"/>
<evidence type="ECO:0000256" key="3">
    <source>
        <dbReference type="ARBA" id="ARBA00048505"/>
    </source>
</evidence>
<sequence length="258" mass="29455">MRITFLGNGDSLGTPRVYCDCEVCSEARTTGMNVRLRPSVWLEEEGEQPLLIDCGPDWRRQMERLGVRQVKQGLLTHAHYDHIGGLVEWADACRWLDLTAELRAPAEVIPEVLARYPWVGRRLKLSACDEGLRYGGWQVWPWRVNHGKNGYAYAYRFEKQDGSGKAWAYCPDSFDLSEAEKRPLQGLTLLVLGTSFYDEPYPRETRSLYDVREGLQLVEEAGAKAAVFTHQSHDIDLRRDYGLPSSVRFAREGMTVEV</sequence>
<dbReference type="RefSeq" id="WP_185177483.1">
    <property type="nucleotide sequence ID" value="NZ_CBCSEP010000011.1"/>
</dbReference>
<dbReference type="SMART" id="SM00849">
    <property type="entry name" value="Lactamase_B"/>
    <property type="match status" value="1"/>
</dbReference>
<dbReference type="InterPro" id="IPR001279">
    <property type="entry name" value="Metallo-B-lactamas"/>
</dbReference>
<dbReference type="AlphaFoldDB" id="A0A841T4B2"/>
<comment type="function">
    <text evidence="2">Counteracts the endogenous Pycsar antiviral defense system. Phosphodiesterase that enables metal-dependent hydrolysis of host cyclic nucleotide Pycsar defense signals such as cCMP and cUMP.</text>
</comment>
<organism evidence="5 6">
    <name type="scientific">Cohnella lubricantis</name>
    <dbReference type="NCBI Taxonomy" id="2163172"/>
    <lineage>
        <taxon>Bacteria</taxon>
        <taxon>Bacillati</taxon>
        <taxon>Bacillota</taxon>
        <taxon>Bacilli</taxon>
        <taxon>Bacillales</taxon>
        <taxon>Paenibacillaceae</taxon>
        <taxon>Cohnella</taxon>
    </lineage>
</organism>
<dbReference type="SUPFAM" id="SSF56281">
    <property type="entry name" value="Metallo-hydrolase/oxidoreductase"/>
    <property type="match status" value="1"/>
</dbReference>
<gene>
    <name evidence="5" type="ORF">H4Q31_02465</name>
</gene>
<comment type="catalytic activity">
    <reaction evidence="3">
        <text>3',5'-cyclic UMP + H2O = UMP + H(+)</text>
        <dbReference type="Rhea" id="RHEA:70575"/>
        <dbReference type="ChEBI" id="CHEBI:15377"/>
        <dbReference type="ChEBI" id="CHEBI:15378"/>
        <dbReference type="ChEBI" id="CHEBI:57865"/>
        <dbReference type="ChEBI" id="CHEBI:184387"/>
    </reaction>
    <physiologicalReaction direction="left-to-right" evidence="3">
        <dbReference type="Rhea" id="RHEA:70576"/>
    </physiologicalReaction>
</comment>